<dbReference type="RefSeq" id="WP_264326249.1">
    <property type="nucleotide sequence ID" value="NZ_JADEXQ010000063.1"/>
</dbReference>
<dbReference type="Proteomes" id="UP000625316">
    <property type="component" value="Unassembled WGS sequence"/>
</dbReference>
<dbReference type="AlphaFoldDB" id="A0A928VPL3"/>
<organism evidence="1 2">
    <name type="scientific">Romeriopsis navalis LEGE 11480</name>
    <dbReference type="NCBI Taxonomy" id="2777977"/>
    <lineage>
        <taxon>Bacteria</taxon>
        <taxon>Bacillati</taxon>
        <taxon>Cyanobacteriota</taxon>
        <taxon>Cyanophyceae</taxon>
        <taxon>Leptolyngbyales</taxon>
        <taxon>Leptolyngbyaceae</taxon>
        <taxon>Romeriopsis</taxon>
        <taxon>Romeriopsis navalis</taxon>
    </lineage>
</organism>
<sequence>MAHLNQSASHQSSSKDDCTIATTLLNVLVYPCDVWWPINFATQSGAAHDRKTVFMSDADFMASDDYFNQIEPSALLDVFEDSEVIEQADQLFRQLDHLWGTEPL</sequence>
<evidence type="ECO:0000313" key="1">
    <source>
        <dbReference type="EMBL" id="MBE9031422.1"/>
    </source>
</evidence>
<reference evidence="1" key="1">
    <citation type="submission" date="2020-10" db="EMBL/GenBank/DDBJ databases">
        <authorList>
            <person name="Castelo-Branco R."/>
            <person name="Eusebio N."/>
            <person name="Adriana R."/>
            <person name="Vieira A."/>
            <person name="Brugerolle De Fraissinette N."/>
            <person name="Rezende De Castro R."/>
            <person name="Schneider M.P."/>
            <person name="Vasconcelos V."/>
            <person name="Leao P.N."/>
        </authorList>
    </citation>
    <scope>NUCLEOTIDE SEQUENCE</scope>
    <source>
        <strain evidence="1">LEGE 11480</strain>
    </source>
</reference>
<protein>
    <submittedName>
        <fullName evidence="1">Uncharacterized protein</fullName>
    </submittedName>
</protein>
<comment type="caution">
    <text evidence="1">The sequence shown here is derived from an EMBL/GenBank/DDBJ whole genome shotgun (WGS) entry which is preliminary data.</text>
</comment>
<name>A0A928VPL3_9CYAN</name>
<accession>A0A928VPL3</accession>
<dbReference type="EMBL" id="JADEXQ010000063">
    <property type="protein sequence ID" value="MBE9031422.1"/>
    <property type="molecule type" value="Genomic_DNA"/>
</dbReference>
<evidence type="ECO:0000313" key="2">
    <source>
        <dbReference type="Proteomes" id="UP000625316"/>
    </source>
</evidence>
<gene>
    <name evidence="1" type="ORF">IQ266_16940</name>
</gene>
<proteinExistence type="predicted"/>
<keyword evidence="2" id="KW-1185">Reference proteome</keyword>